<dbReference type="Pfam" id="PF00145">
    <property type="entry name" value="DNA_methylase"/>
    <property type="match status" value="1"/>
</dbReference>
<sequence>MPGRVARWTVVDLFSGAGGASAGFHAHPDFAVVAAADAQLGKPSSPPGKLGCNDTYRTNIGISPLEIDLGRSSGDELKEILRLAEPPTVLIACPPCTGFSRTNATNHLRDDPRNSLVSHVAEYVKSLRPSIVVMENARELLMGRFAHHFRSLKERIEEQGYEVRARTHFLNEFGLPQTRERALVVAARKPLRVRTLEELWEGFRIDEKATHVRRAIWELPPVKAGQTHPDDPMHVSPTFRKSTSLKRLKAIPRDGGSWRDLTRSKRTRRFMTPVMRRLEEAGKFGSFPDVYGRLWWDRPSVTIKRECSHVGNGRYAHPEQDRLCTVREMAILQGFPADYVFEGSVNNRYRHIGDAVPPLISRQLASVCEWVLSGRKPDIEETILPNTHLSVGDILRS</sequence>
<keyword evidence="5" id="KW-0680">Restriction system</keyword>
<dbReference type="OrthoDB" id="9813719at2"/>
<reference evidence="8 9" key="1">
    <citation type="submission" date="2011-09" db="EMBL/GenBank/DDBJ databases">
        <authorList>
            <consortium name="US DOE Joint Genome Institute (JGI-PGF)"/>
            <person name="Lucas S."/>
            <person name="Han J."/>
            <person name="Lapidus A."/>
            <person name="Cheng J.-F."/>
            <person name="Goodwin L."/>
            <person name="Pitluck S."/>
            <person name="Peters L."/>
            <person name="Land M.L."/>
            <person name="Hauser L."/>
            <person name="Brambilla E."/>
            <person name="Klenk H.-P."/>
            <person name="Woyke T.J."/>
        </authorList>
    </citation>
    <scope>NUCLEOTIDE SEQUENCE [LARGE SCALE GENOMIC DNA]</scope>
    <source>
        <strain evidence="8 9">K62</strain>
    </source>
</reference>
<evidence type="ECO:0000256" key="4">
    <source>
        <dbReference type="ARBA" id="ARBA00022691"/>
    </source>
</evidence>
<dbReference type="HOGENOM" id="CLU_006958_2_2_11"/>
<dbReference type="STRING" id="928724.SacglDRAFT_04150"/>
<dbReference type="PANTHER" id="PTHR10629">
    <property type="entry name" value="CYTOSINE-SPECIFIC METHYLTRANSFERASE"/>
    <property type="match status" value="1"/>
</dbReference>
<dbReference type="Gene3D" id="3.40.50.150">
    <property type="entry name" value="Vaccinia Virus protein VP39"/>
    <property type="match status" value="1"/>
</dbReference>
<dbReference type="GO" id="GO:0044027">
    <property type="term" value="P:negative regulation of gene expression via chromosomal CpG island methylation"/>
    <property type="evidence" value="ECO:0007669"/>
    <property type="project" value="TreeGrafter"/>
</dbReference>
<dbReference type="EMBL" id="CM001484">
    <property type="protein sequence ID" value="EIF00982.1"/>
    <property type="molecule type" value="Genomic_DNA"/>
</dbReference>
<dbReference type="InterPro" id="IPR029063">
    <property type="entry name" value="SAM-dependent_MTases_sf"/>
</dbReference>
<keyword evidence="2 6" id="KW-0489">Methyltransferase</keyword>
<dbReference type="GO" id="GO:0003677">
    <property type="term" value="F:DNA binding"/>
    <property type="evidence" value="ECO:0007669"/>
    <property type="project" value="TreeGrafter"/>
</dbReference>
<evidence type="ECO:0000313" key="8">
    <source>
        <dbReference type="EMBL" id="EIF00982.1"/>
    </source>
</evidence>
<evidence type="ECO:0000256" key="7">
    <source>
        <dbReference type="RuleBase" id="RU000416"/>
    </source>
</evidence>
<dbReference type="NCBIfam" id="TIGR00675">
    <property type="entry name" value="dcm"/>
    <property type="match status" value="1"/>
</dbReference>
<gene>
    <name evidence="8" type="ORF">SacglDRAFT_04150</name>
</gene>
<dbReference type="SUPFAM" id="SSF53335">
    <property type="entry name" value="S-adenosyl-L-methionine-dependent methyltransferases"/>
    <property type="match status" value="1"/>
</dbReference>
<dbReference type="PRINTS" id="PR00105">
    <property type="entry name" value="C5METTRFRASE"/>
</dbReference>
<dbReference type="Proteomes" id="UP000005087">
    <property type="component" value="Chromosome"/>
</dbReference>
<dbReference type="PROSITE" id="PS51679">
    <property type="entry name" value="SAM_MT_C5"/>
    <property type="match status" value="1"/>
</dbReference>
<dbReference type="GO" id="GO:0009307">
    <property type="term" value="P:DNA restriction-modification system"/>
    <property type="evidence" value="ECO:0007669"/>
    <property type="project" value="UniProtKB-KW"/>
</dbReference>
<accession>I1D7Q7</accession>
<name>I1D7Q7_9PSEU</name>
<dbReference type="InterPro" id="IPR050390">
    <property type="entry name" value="C5-Methyltransferase"/>
</dbReference>
<evidence type="ECO:0000256" key="2">
    <source>
        <dbReference type="ARBA" id="ARBA00022603"/>
    </source>
</evidence>
<dbReference type="Gene3D" id="3.90.120.10">
    <property type="entry name" value="DNA Methylase, subunit A, domain 2"/>
    <property type="match status" value="1"/>
</dbReference>
<comment type="similarity">
    <text evidence="6 7">Belongs to the class I-like SAM-binding methyltransferase superfamily. C5-methyltransferase family.</text>
</comment>
<evidence type="ECO:0000256" key="5">
    <source>
        <dbReference type="ARBA" id="ARBA00022747"/>
    </source>
</evidence>
<reference evidence="9" key="2">
    <citation type="submission" date="2012-01" db="EMBL/GenBank/DDBJ databases">
        <title>Noncontiguous Finished sequence of chromosome of Saccharomonospora glauca K62.</title>
        <authorList>
            <consortium name="US DOE Joint Genome Institute"/>
            <person name="Lucas S."/>
            <person name="Han J."/>
            <person name="Lapidus A."/>
            <person name="Cheng J.-F."/>
            <person name="Goodwin L."/>
            <person name="Pitluck S."/>
            <person name="Peters L."/>
            <person name="Mikhailova N."/>
            <person name="Held B."/>
            <person name="Detter J.C."/>
            <person name="Han C."/>
            <person name="Tapia R."/>
            <person name="Land M."/>
            <person name="Hauser L."/>
            <person name="Kyrpides N."/>
            <person name="Ivanova N."/>
            <person name="Pagani I."/>
            <person name="Brambilla E.-M."/>
            <person name="Klenk H.-P."/>
            <person name="Woyke T."/>
        </authorList>
    </citation>
    <scope>NUCLEOTIDE SEQUENCE [LARGE SCALE GENOMIC DNA]</scope>
    <source>
        <strain evidence="9">K62</strain>
    </source>
</reference>
<dbReference type="PANTHER" id="PTHR10629:SF52">
    <property type="entry name" value="DNA (CYTOSINE-5)-METHYLTRANSFERASE 1"/>
    <property type="match status" value="1"/>
</dbReference>
<dbReference type="RefSeq" id="WP_005466841.1">
    <property type="nucleotide sequence ID" value="NZ_CM001484.1"/>
</dbReference>
<dbReference type="InterPro" id="IPR001525">
    <property type="entry name" value="C5_MeTfrase"/>
</dbReference>
<dbReference type="GO" id="GO:0003886">
    <property type="term" value="F:DNA (cytosine-5-)-methyltransferase activity"/>
    <property type="evidence" value="ECO:0007669"/>
    <property type="project" value="UniProtKB-EC"/>
</dbReference>
<organism evidence="8 9">
    <name type="scientific">Saccharomonospora glauca K62</name>
    <dbReference type="NCBI Taxonomy" id="928724"/>
    <lineage>
        <taxon>Bacteria</taxon>
        <taxon>Bacillati</taxon>
        <taxon>Actinomycetota</taxon>
        <taxon>Actinomycetes</taxon>
        <taxon>Pseudonocardiales</taxon>
        <taxon>Pseudonocardiaceae</taxon>
        <taxon>Saccharomonospora</taxon>
    </lineage>
</organism>
<protein>
    <recommendedName>
        <fullName evidence="1">DNA (cytosine-5-)-methyltransferase</fullName>
        <ecNumber evidence="1">2.1.1.37</ecNumber>
    </recommendedName>
</protein>
<evidence type="ECO:0000256" key="3">
    <source>
        <dbReference type="ARBA" id="ARBA00022679"/>
    </source>
</evidence>
<evidence type="ECO:0000313" key="9">
    <source>
        <dbReference type="Proteomes" id="UP000005087"/>
    </source>
</evidence>
<feature type="active site" evidence="6">
    <location>
        <position position="96"/>
    </location>
</feature>
<dbReference type="EC" id="2.1.1.37" evidence="1"/>
<evidence type="ECO:0000256" key="1">
    <source>
        <dbReference type="ARBA" id="ARBA00011975"/>
    </source>
</evidence>
<keyword evidence="3 6" id="KW-0808">Transferase</keyword>
<keyword evidence="4 6" id="KW-0949">S-adenosyl-L-methionine</keyword>
<dbReference type="GO" id="GO:0032259">
    <property type="term" value="P:methylation"/>
    <property type="evidence" value="ECO:0007669"/>
    <property type="project" value="UniProtKB-KW"/>
</dbReference>
<evidence type="ECO:0000256" key="6">
    <source>
        <dbReference type="PROSITE-ProRule" id="PRU01016"/>
    </source>
</evidence>
<dbReference type="eggNOG" id="COG0270">
    <property type="taxonomic scope" value="Bacteria"/>
</dbReference>
<dbReference type="AlphaFoldDB" id="I1D7Q7"/>
<proteinExistence type="inferred from homology"/>
<keyword evidence="9" id="KW-1185">Reference proteome</keyword>